<name>A0A1X9NBJ8_9GAMM</name>
<dbReference type="PANTHER" id="PTHR35091">
    <property type="entry name" value="FLAGELLAR PROTEIN FLIL"/>
    <property type="match status" value="1"/>
</dbReference>
<evidence type="ECO:0000313" key="12">
    <source>
        <dbReference type="Proteomes" id="UP000193450"/>
    </source>
</evidence>
<evidence type="ECO:0000256" key="4">
    <source>
        <dbReference type="ARBA" id="ARBA00022475"/>
    </source>
</evidence>
<dbReference type="STRING" id="716816.BST96_15640"/>
<dbReference type="Proteomes" id="UP000193450">
    <property type="component" value="Chromosome"/>
</dbReference>
<evidence type="ECO:0000256" key="3">
    <source>
        <dbReference type="ARBA" id="ARBA00008281"/>
    </source>
</evidence>
<keyword evidence="4" id="KW-1003">Cell membrane</keyword>
<keyword evidence="12" id="KW-1185">Reference proteome</keyword>
<keyword evidence="5 10" id="KW-0145">Chemotaxis</keyword>
<evidence type="ECO:0000256" key="8">
    <source>
        <dbReference type="ARBA" id="ARBA00022989"/>
    </source>
</evidence>
<evidence type="ECO:0000313" key="11">
    <source>
        <dbReference type="EMBL" id="ARN75418.1"/>
    </source>
</evidence>
<keyword evidence="9 10" id="KW-0472">Membrane</keyword>
<evidence type="ECO:0000256" key="9">
    <source>
        <dbReference type="ARBA" id="ARBA00023136"/>
    </source>
</evidence>
<evidence type="ECO:0000256" key="7">
    <source>
        <dbReference type="ARBA" id="ARBA00022779"/>
    </source>
</evidence>
<evidence type="ECO:0000256" key="10">
    <source>
        <dbReference type="RuleBase" id="RU364125"/>
    </source>
</evidence>
<dbReference type="GO" id="GO:0009425">
    <property type="term" value="C:bacterial-type flagellum basal body"/>
    <property type="evidence" value="ECO:0007669"/>
    <property type="project" value="InterPro"/>
</dbReference>
<dbReference type="RefSeq" id="WP_085759596.1">
    <property type="nucleotide sequence ID" value="NZ_CP019343.1"/>
</dbReference>
<keyword evidence="11" id="KW-0969">Cilium</keyword>
<keyword evidence="7 10" id="KW-0283">Flagellar rotation</keyword>
<reference evidence="11 12" key="1">
    <citation type="submission" date="2016-11" db="EMBL/GenBank/DDBJ databases">
        <title>Trade-off between light-utilization and light-protection in marine flavobacteria.</title>
        <authorList>
            <person name="Kumagai Y."/>
        </authorList>
    </citation>
    <scope>NUCLEOTIDE SEQUENCE [LARGE SCALE GENOMIC DNA]</scope>
    <source>
        <strain evidence="11 12">NBRC 107125</strain>
    </source>
</reference>
<dbReference type="EMBL" id="CP019343">
    <property type="protein sequence ID" value="ARN75418.1"/>
    <property type="molecule type" value="Genomic_DNA"/>
</dbReference>
<dbReference type="KEGG" id="osg:BST96_15640"/>
<dbReference type="GO" id="GO:0005886">
    <property type="term" value="C:plasma membrane"/>
    <property type="evidence" value="ECO:0007669"/>
    <property type="project" value="UniProtKB-SubCell"/>
</dbReference>
<keyword evidence="11" id="KW-0966">Cell projection</keyword>
<evidence type="ECO:0000256" key="1">
    <source>
        <dbReference type="ARBA" id="ARBA00002254"/>
    </source>
</evidence>
<keyword evidence="8 10" id="KW-1133">Transmembrane helix</keyword>
<sequence length="181" mass="20287">MAEENEDQDVEEVPAEKKPMSGKTKMIIMIVVGLLVLAASIGGTLFALGFFDSDEVDLELGDGDEAVEQVIDNKPKPAMYFPIKPAFVVSFPSRGKQRYLQVDVTVLTREMAVFNAMQTHMPLIKNRLVMLFGGEIYDELQTDEGKELLRQKALETLQQVMQDEIGKPGIEEVLFTNFVMQ</sequence>
<keyword evidence="11" id="KW-0282">Flagellum</keyword>
<dbReference type="PANTHER" id="PTHR35091:SF2">
    <property type="entry name" value="FLAGELLAR PROTEIN FLIL"/>
    <property type="match status" value="1"/>
</dbReference>
<comment type="function">
    <text evidence="1 10">Controls the rotational direction of flagella during chemotaxis.</text>
</comment>
<evidence type="ECO:0000256" key="2">
    <source>
        <dbReference type="ARBA" id="ARBA00004162"/>
    </source>
</evidence>
<dbReference type="Pfam" id="PF03748">
    <property type="entry name" value="FliL"/>
    <property type="match status" value="1"/>
</dbReference>
<gene>
    <name evidence="11" type="ORF">BST96_15640</name>
</gene>
<comment type="similarity">
    <text evidence="3 10">Belongs to the FliL family.</text>
</comment>
<proteinExistence type="inferred from homology"/>
<dbReference type="GO" id="GO:0006935">
    <property type="term" value="P:chemotaxis"/>
    <property type="evidence" value="ECO:0007669"/>
    <property type="project" value="UniProtKB-KW"/>
</dbReference>
<dbReference type="AlphaFoldDB" id="A0A1X9NBJ8"/>
<keyword evidence="10" id="KW-0997">Cell inner membrane</keyword>
<comment type="subcellular location">
    <subcellularLocation>
        <location evidence="10">Cell inner membrane</location>
    </subcellularLocation>
    <subcellularLocation>
        <location evidence="2">Cell membrane</location>
        <topology evidence="2">Single-pass membrane protein</topology>
    </subcellularLocation>
</comment>
<keyword evidence="6 10" id="KW-0812">Transmembrane</keyword>
<evidence type="ECO:0000256" key="6">
    <source>
        <dbReference type="ARBA" id="ARBA00022692"/>
    </source>
</evidence>
<organism evidence="11 12">
    <name type="scientific">Oceanicoccus sagamiensis</name>
    <dbReference type="NCBI Taxonomy" id="716816"/>
    <lineage>
        <taxon>Bacteria</taxon>
        <taxon>Pseudomonadati</taxon>
        <taxon>Pseudomonadota</taxon>
        <taxon>Gammaproteobacteria</taxon>
        <taxon>Cellvibrionales</taxon>
        <taxon>Spongiibacteraceae</taxon>
        <taxon>Oceanicoccus</taxon>
    </lineage>
</organism>
<dbReference type="OrthoDB" id="5616092at2"/>
<evidence type="ECO:0000256" key="5">
    <source>
        <dbReference type="ARBA" id="ARBA00022500"/>
    </source>
</evidence>
<protein>
    <recommendedName>
        <fullName evidence="10">Flagellar protein FliL</fullName>
    </recommendedName>
</protein>
<dbReference type="GO" id="GO:0071978">
    <property type="term" value="P:bacterial-type flagellum-dependent swarming motility"/>
    <property type="evidence" value="ECO:0007669"/>
    <property type="project" value="TreeGrafter"/>
</dbReference>
<accession>A0A1X9NBJ8</accession>
<dbReference type="InterPro" id="IPR005503">
    <property type="entry name" value="FliL"/>
</dbReference>
<feature type="transmembrane region" description="Helical" evidence="10">
    <location>
        <begin position="27"/>
        <end position="51"/>
    </location>
</feature>